<dbReference type="Pfam" id="PF04862">
    <property type="entry name" value="DUF642"/>
    <property type="match status" value="1"/>
</dbReference>
<keyword evidence="1" id="KW-0812">Transmembrane</keyword>
<evidence type="ECO:0000313" key="3">
    <source>
        <dbReference type="EMBL" id="SCX89561.1"/>
    </source>
</evidence>
<gene>
    <name evidence="3" type="ORF">SAMN05216233_10225</name>
</gene>
<dbReference type="Gene3D" id="3.30.700.10">
    <property type="entry name" value="Glycoprotein, Type 4 Pilin"/>
    <property type="match status" value="1"/>
</dbReference>
<keyword evidence="1" id="KW-1133">Transmembrane helix</keyword>
<reference evidence="3 4" key="1">
    <citation type="submission" date="2016-10" db="EMBL/GenBank/DDBJ databases">
        <authorList>
            <person name="de Groot N.N."/>
        </authorList>
    </citation>
    <scope>NUCLEOTIDE SEQUENCE [LARGE SCALE GENOMIC DNA]</scope>
    <source>
        <strain evidence="3 4">AA1</strain>
    </source>
</reference>
<keyword evidence="4" id="KW-1185">Reference proteome</keyword>
<dbReference type="InterPro" id="IPR012902">
    <property type="entry name" value="N_methyl_site"/>
</dbReference>
<dbReference type="Pfam" id="PF07963">
    <property type="entry name" value="N_methyl"/>
    <property type="match status" value="1"/>
</dbReference>
<dbReference type="InterPro" id="IPR006946">
    <property type="entry name" value="DGR2-like_dom"/>
</dbReference>
<dbReference type="EMBL" id="FMUX01000002">
    <property type="protein sequence ID" value="SCX89561.1"/>
    <property type="molecule type" value="Genomic_DNA"/>
</dbReference>
<organism evidence="3 4">
    <name type="scientific">Desulfoluna spongiiphila</name>
    <dbReference type="NCBI Taxonomy" id="419481"/>
    <lineage>
        <taxon>Bacteria</taxon>
        <taxon>Pseudomonadati</taxon>
        <taxon>Thermodesulfobacteriota</taxon>
        <taxon>Desulfobacteria</taxon>
        <taxon>Desulfobacterales</taxon>
        <taxon>Desulfolunaceae</taxon>
        <taxon>Desulfoluna</taxon>
    </lineage>
</organism>
<proteinExistence type="predicted"/>
<dbReference type="STRING" id="419481.SAMN05216233_10225"/>
<dbReference type="Proteomes" id="UP000198870">
    <property type="component" value="Unassembled WGS sequence"/>
</dbReference>
<dbReference type="AlphaFoldDB" id="A0A1G5BHF6"/>
<dbReference type="Gene3D" id="2.60.120.260">
    <property type="entry name" value="Galactose-binding domain-like"/>
    <property type="match status" value="1"/>
</dbReference>
<keyword evidence="1" id="KW-0472">Membrane</keyword>
<accession>A0A1G5BHF6</accession>
<dbReference type="InterPro" id="IPR045584">
    <property type="entry name" value="Pilin-like"/>
</dbReference>
<feature type="transmembrane region" description="Helical" evidence="1">
    <location>
        <begin position="12"/>
        <end position="31"/>
    </location>
</feature>
<dbReference type="SUPFAM" id="SSF54523">
    <property type="entry name" value="Pili subunits"/>
    <property type="match status" value="1"/>
</dbReference>
<evidence type="ECO:0000256" key="1">
    <source>
        <dbReference type="SAM" id="Phobius"/>
    </source>
</evidence>
<dbReference type="RefSeq" id="WP_139163859.1">
    <property type="nucleotide sequence ID" value="NZ_FMUX01000002.1"/>
</dbReference>
<protein>
    <submittedName>
        <fullName evidence="3">Prepilin-type N-terminal cleavage/methylation domain-containing protein</fullName>
    </submittedName>
</protein>
<dbReference type="PROSITE" id="PS00409">
    <property type="entry name" value="PROKAR_NTER_METHYL"/>
    <property type="match status" value="1"/>
</dbReference>
<dbReference type="InterPro" id="IPR008979">
    <property type="entry name" value="Galactose-bd-like_sf"/>
</dbReference>
<evidence type="ECO:0000259" key="2">
    <source>
        <dbReference type="Pfam" id="PF04862"/>
    </source>
</evidence>
<dbReference type="NCBIfam" id="TIGR02532">
    <property type="entry name" value="IV_pilin_GFxxxE"/>
    <property type="match status" value="1"/>
</dbReference>
<sequence>MKTPMTHTAGFSLLELMVVVAIVGVLSSVAIPRYMNYKEKVYAANCLLLRRDIEIQTQSYYFEHEAFTPDFISSYECPRGGVYTWSSSSIDEPDFGQVQCSLHHTSGSQQNQSDIAAGENLIQNFDFNLVDRNVKRWAPVSTSQIDGWDSNTGAIEIWKNGFLGYNSPSGGYIVELDGGRRNSDTISQEVETEAGRIYEVKVTARARTANSSDFSVGWGGEDQGTFSPPTNGWQEYTVKVTGTGDPISLSLSEVAGQSNGLGTLIDSVQVIATDAYE</sequence>
<evidence type="ECO:0000313" key="4">
    <source>
        <dbReference type="Proteomes" id="UP000198870"/>
    </source>
</evidence>
<feature type="domain" description="DUF642" evidence="2">
    <location>
        <begin position="121"/>
        <end position="270"/>
    </location>
</feature>
<name>A0A1G5BHF6_9BACT</name>
<dbReference type="SUPFAM" id="SSF49785">
    <property type="entry name" value="Galactose-binding domain-like"/>
    <property type="match status" value="1"/>
</dbReference>